<dbReference type="Proteomes" id="UP001172630">
    <property type="component" value="Unassembled WGS sequence"/>
</dbReference>
<name>A0ABT7KN18_9HYPH</name>
<feature type="transmembrane region" description="Helical" evidence="5">
    <location>
        <begin position="77"/>
        <end position="96"/>
    </location>
</feature>
<dbReference type="RefSeq" id="WP_285883484.1">
    <property type="nucleotide sequence ID" value="NZ_JARFYN010000060.1"/>
</dbReference>
<evidence type="ECO:0000313" key="7">
    <source>
        <dbReference type="Proteomes" id="UP001172630"/>
    </source>
</evidence>
<dbReference type="Pfam" id="PF13564">
    <property type="entry name" value="DoxX_2"/>
    <property type="match status" value="1"/>
</dbReference>
<keyword evidence="3 5" id="KW-1133">Transmembrane helix</keyword>
<evidence type="ECO:0000256" key="1">
    <source>
        <dbReference type="ARBA" id="ARBA00004141"/>
    </source>
</evidence>
<keyword evidence="7" id="KW-1185">Reference proteome</keyword>
<keyword evidence="4 5" id="KW-0472">Membrane</keyword>
<evidence type="ECO:0000256" key="3">
    <source>
        <dbReference type="ARBA" id="ARBA00022989"/>
    </source>
</evidence>
<protein>
    <submittedName>
        <fullName evidence="6">DoxX family protein</fullName>
    </submittedName>
</protein>
<comment type="subcellular location">
    <subcellularLocation>
        <location evidence="1">Membrane</location>
        <topology evidence="1">Multi-pass membrane protein</topology>
    </subcellularLocation>
</comment>
<reference evidence="6" key="1">
    <citation type="submission" date="2023-06" db="EMBL/GenBank/DDBJ databases">
        <title>Phylogenetic Diversity of Rhizobium strains.</title>
        <authorList>
            <person name="Moura F.T."/>
            <person name="Helene L.C.F."/>
            <person name="Hungria M."/>
        </authorList>
    </citation>
    <scope>NUCLEOTIDE SEQUENCE</scope>
    <source>
        <strain evidence="6">CCGE524</strain>
    </source>
</reference>
<evidence type="ECO:0000256" key="4">
    <source>
        <dbReference type="ARBA" id="ARBA00023136"/>
    </source>
</evidence>
<evidence type="ECO:0000256" key="2">
    <source>
        <dbReference type="ARBA" id="ARBA00022692"/>
    </source>
</evidence>
<dbReference type="InterPro" id="IPR032808">
    <property type="entry name" value="DoxX"/>
</dbReference>
<evidence type="ECO:0000313" key="6">
    <source>
        <dbReference type="EMBL" id="MDL2409811.1"/>
    </source>
</evidence>
<evidence type="ECO:0000256" key="5">
    <source>
        <dbReference type="SAM" id="Phobius"/>
    </source>
</evidence>
<proteinExistence type="predicted"/>
<organism evidence="6 7">
    <name type="scientific">Rhizobium calliandrae</name>
    <dbReference type="NCBI Taxonomy" id="1312182"/>
    <lineage>
        <taxon>Bacteria</taxon>
        <taxon>Pseudomonadati</taxon>
        <taxon>Pseudomonadota</taxon>
        <taxon>Alphaproteobacteria</taxon>
        <taxon>Hyphomicrobiales</taxon>
        <taxon>Rhizobiaceae</taxon>
        <taxon>Rhizobium/Agrobacterium group</taxon>
        <taxon>Rhizobium</taxon>
    </lineage>
</organism>
<sequence>MSEYALPRKWSPKTVAVIGLRVIVAALFAAAAFAKIAGLPQMVQEFDTIGLGQWFRYFTAVVELTGAGLTIWPSRSAYGAILLAGVCVGAFFAQLLALHADVIHTIILGAVVGGLAFLQRSQLVQAR</sequence>
<comment type="caution">
    <text evidence="6">The sequence shown here is derived from an EMBL/GenBank/DDBJ whole genome shotgun (WGS) entry which is preliminary data.</text>
</comment>
<dbReference type="EMBL" id="JARFYN010000060">
    <property type="protein sequence ID" value="MDL2409811.1"/>
    <property type="molecule type" value="Genomic_DNA"/>
</dbReference>
<feature type="transmembrane region" description="Helical" evidence="5">
    <location>
        <begin position="102"/>
        <end position="118"/>
    </location>
</feature>
<gene>
    <name evidence="6" type="ORF">PY650_30165</name>
</gene>
<feature type="transmembrane region" description="Helical" evidence="5">
    <location>
        <begin position="15"/>
        <end position="34"/>
    </location>
</feature>
<keyword evidence="2 5" id="KW-0812">Transmembrane</keyword>
<accession>A0ABT7KN18</accession>
<feature type="transmembrane region" description="Helical" evidence="5">
    <location>
        <begin position="54"/>
        <end position="72"/>
    </location>
</feature>